<evidence type="ECO:0000256" key="1">
    <source>
        <dbReference type="SAM" id="MobiDB-lite"/>
    </source>
</evidence>
<comment type="caution">
    <text evidence="2">The sequence shown here is derived from an EMBL/GenBank/DDBJ whole genome shotgun (WGS) entry which is preliminary data.</text>
</comment>
<accession>A0ABT1AD30</accession>
<feature type="compositionally biased region" description="Basic and acidic residues" evidence="1">
    <location>
        <begin position="58"/>
        <end position="67"/>
    </location>
</feature>
<dbReference type="EMBL" id="JAGSOV010000094">
    <property type="protein sequence ID" value="MCO1660828.1"/>
    <property type="molecule type" value="Genomic_DNA"/>
</dbReference>
<evidence type="ECO:0000313" key="3">
    <source>
        <dbReference type="EMBL" id="MCO1661034.1"/>
    </source>
</evidence>
<dbReference type="EMBL" id="JAGSOV010000104">
    <property type="protein sequence ID" value="MCO1661034.1"/>
    <property type="molecule type" value="Genomic_DNA"/>
</dbReference>
<evidence type="ECO:0000313" key="4">
    <source>
        <dbReference type="Proteomes" id="UP001165283"/>
    </source>
</evidence>
<organism evidence="2 4">
    <name type="scientific">Pseudonocardia humida</name>
    <dbReference type="NCBI Taxonomy" id="2800819"/>
    <lineage>
        <taxon>Bacteria</taxon>
        <taxon>Bacillati</taxon>
        <taxon>Actinomycetota</taxon>
        <taxon>Actinomycetes</taxon>
        <taxon>Pseudonocardiales</taxon>
        <taxon>Pseudonocardiaceae</taxon>
        <taxon>Pseudonocardia</taxon>
    </lineage>
</organism>
<gene>
    <name evidence="2" type="ORF">KDL28_37855</name>
    <name evidence="3" type="ORF">KDL28_38905</name>
</gene>
<protein>
    <submittedName>
        <fullName evidence="2">Uncharacterized protein</fullName>
    </submittedName>
</protein>
<name>A0ABT1AD30_9PSEU</name>
<sequence length="118" mass="12971">MQMSVHLHTIFDVAGVQRWIAPSRAVGCTRTTERIVEAALRIAPLARRQVPDPGQPQDLRRAGETGRIRSRPAVGREVASGGFGSVVFTQLLIECAAASAVTRSHRRYAPTWVDIARR</sequence>
<proteinExistence type="predicted"/>
<reference evidence="2" key="1">
    <citation type="submission" date="2021-04" db="EMBL/GenBank/DDBJ databases">
        <title>Pseudonocardia sp. nov., isolated from sandy soil of mangrove forest.</title>
        <authorList>
            <person name="Zan Z."/>
            <person name="Huang R."/>
            <person name="Liu W."/>
        </authorList>
    </citation>
    <scope>NUCLEOTIDE SEQUENCE</scope>
    <source>
        <strain evidence="2">S2-4</strain>
    </source>
</reference>
<feature type="region of interest" description="Disordered" evidence="1">
    <location>
        <begin position="47"/>
        <end position="74"/>
    </location>
</feature>
<dbReference type="Proteomes" id="UP001165283">
    <property type="component" value="Unassembled WGS sequence"/>
</dbReference>
<evidence type="ECO:0000313" key="2">
    <source>
        <dbReference type="EMBL" id="MCO1660828.1"/>
    </source>
</evidence>
<dbReference type="RefSeq" id="WP_252446364.1">
    <property type="nucleotide sequence ID" value="NZ_JAGSOV010000094.1"/>
</dbReference>
<keyword evidence="4" id="KW-1185">Reference proteome</keyword>